<dbReference type="KEGG" id="chk:D4L85_21030"/>
<dbReference type="AlphaFoldDB" id="A0A385SVU1"/>
<evidence type="ECO:0008006" key="3">
    <source>
        <dbReference type="Google" id="ProtNLM"/>
    </source>
</evidence>
<dbReference type="RefSeq" id="WP_119756155.1">
    <property type="nucleotide sequence ID" value="NZ_CP032382.1"/>
</dbReference>
<proteinExistence type="predicted"/>
<sequence>MALVVVCLATLPEKALAQYESESDASIPLENFYIKRQGVGTLRKILSKVTFGLSTGYGSTTFKHDLSGYGILQNPDSMPKLFKPASVGAGYTNWVNKMTATGNTVQPGSFQVNSDTTKLGFKSKSFSIPIKATLHVEFDRYRIGGGYSIEYMNMGTFKPTSYGDKINSFNTDFSSFFLKKYFGMIGGAVYRYYEYLLVVDANIGGYSMGKNFDKSLIQKGVYMNVGVAVEREMSEYFRVFVRPSYEVKSYKMNVPEGGDAITHKFNAFYINVGATYRIPELRRCFLKSCHAQMNHAHGNREYRSRRHPIYKKQDPHYGENYPNLIKYKGRNKKKLNPY</sequence>
<dbReference type="Proteomes" id="UP000266183">
    <property type="component" value="Chromosome"/>
</dbReference>
<evidence type="ECO:0000313" key="1">
    <source>
        <dbReference type="EMBL" id="AYB32908.1"/>
    </source>
</evidence>
<keyword evidence="2" id="KW-1185">Reference proteome</keyword>
<dbReference type="EMBL" id="CP032382">
    <property type="protein sequence ID" value="AYB32908.1"/>
    <property type="molecule type" value="Genomic_DNA"/>
</dbReference>
<reference evidence="2" key="1">
    <citation type="submission" date="2018-09" db="EMBL/GenBank/DDBJ databases">
        <title>Chryseolinea sp. KIS68-18 isolated from soil.</title>
        <authorList>
            <person name="Weon H.-Y."/>
            <person name="Kwon S.-W."/>
            <person name="Lee S.A."/>
        </authorList>
    </citation>
    <scope>NUCLEOTIDE SEQUENCE [LARGE SCALE GENOMIC DNA]</scope>
    <source>
        <strain evidence="2">KIS68-18</strain>
    </source>
</reference>
<evidence type="ECO:0000313" key="2">
    <source>
        <dbReference type="Proteomes" id="UP000266183"/>
    </source>
</evidence>
<organism evidence="1 2">
    <name type="scientific">Chryseolinea soli</name>
    <dbReference type="NCBI Taxonomy" id="2321403"/>
    <lineage>
        <taxon>Bacteria</taxon>
        <taxon>Pseudomonadati</taxon>
        <taxon>Bacteroidota</taxon>
        <taxon>Cytophagia</taxon>
        <taxon>Cytophagales</taxon>
        <taxon>Fulvivirgaceae</taxon>
        <taxon>Chryseolinea</taxon>
    </lineage>
</organism>
<gene>
    <name evidence="1" type="ORF">D4L85_21030</name>
</gene>
<protein>
    <recommendedName>
        <fullName evidence="3">Outer membrane protein beta-barrel domain-containing protein</fullName>
    </recommendedName>
</protein>
<dbReference type="OrthoDB" id="976234at2"/>
<accession>A0A385SVU1</accession>
<name>A0A385SVU1_9BACT</name>